<sequence>MFFPQEKENSENLLKLLYRNLLKNDKIVLLQGENGRKLIQRQLKKKFNISLVECYKRVVKNIDMQIEEKKWRSYKINTLVITSSEILYHVKNVVSSLDRTDWLLKCKIFVISIRLLKIAKYLGWNDVIVASCASNNCLIKRIEEIKYIH</sequence>
<dbReference type="InterPro" id="IPR003754">
    <property type="entry name" value="4pyrrol_synth_uPrphyn_synth"/>
</dbReference>
<dbReference type="InterPro" id="IPR036108">
    <property type="entry name" value="4pyrrol_syn_uPrphyn_synt_sf"/>
</dbReference>
<dbReference type="OrthoDB" id="9787650at2"/>
<dbReference type="GO" id="GO:0033014">
    <property type="term" value="P:tetrapyrrole biosynthetic process"/>
    <property type="evidence" value="ECO:0007669"/>
    <property type="project" value="InterPro"/>
</dbReference>
<evidence type="ECO:0000259" key="1">
    <source>
        <dbReference type="Pfam" id="PF02602"/>
    </source>
</evidence>
<gene>
    <name evidence="2" type="ORF">ATN01_02950</name>
</gene>
<accession>A0A1B2H9B5</accession>
<feature type="domain" description="Tetrapyrrole biosynthesis uroporphyrinogen III synthase" evidence="1">
    <location>
        <begin position="2"/>
        <end position="137"/>
    </location>
</feature>
<dbReference type="RefSeq" id="WP_075433586.1">
    <property type="nucleotide sequence ID" value="NZ_CP013259.1"/>
</dbReference>
<reference evidence="2 3" key="1">
    <citation type="submission" date="2015-11" db="EMBL/GenBank/DDBJ databases">
        <title>The complete genome of Buchnera aphidicola from Diuraphis noxia biotype SAM.</title>
        <authorList>
            <person name="Burger N.F.V."/>
            <person name="Oberholster A.-M."/>
        </authorList>
    </citation>
    <scope>NUCLEOTIDE SEQUENCE [LARGE SCALE GENOMIC DNA]</scope>
    <source>
        <strain evidence="2">SAM</strain>
    </source>
</reference>
<dbReference type="AlphaFoldDB" id="A0A1B2H9B5"/>
<evidence type="ECO:0000313" key="2">
    <source>
        <dbReference type="EMBL" id="ANZ22765.1"/>
    </source>
</evidence>
<protein>
    <submittedName>
        <fullName evidence="2">Uroporphyrinogen-III synthase</fullName>
    </submittedName>
</protein>
<organism evidence="2 3">
    <name type="scientific">Buchnera aphidicola subsp. Diuraphis noxia</name>
    <dbReference type="NCBI Taxonomy" id="118101"/>
    <lineage>
        <taxon>Bacteria</taxon>
        <taxon>Pseudomonadati</taxon>
        <taxon>Pseudomonadota</taxon>
        <taxon>Gammaproteobacteria</taxon>
        <taxon>Enterobacterales</taxon>
        <taxon>Erwiniaceae</taxon>
        <taxon>Buchnera</taxon>
    </lineage>
</organism>
<dbReference type="STRING" id="118101.ATN01_02950"/>
<dbReference type="GO" id="GO:0004852">
    <property type="term" value="F:uroporphyrinogen-III synthase activity"/>
    <property type="evidence" value="ECO:0007669"/>
    <property type="project" value="InterPro"/>
</dbReference>
<dbReference type="Pfam" id="PF02602">
    <property type="entry name" value="HEM4"/>
    <property type="match status" value="1"/>
</dbReference>
<evidence type="ECO:0000313" key="3">
    <source>
        <dbReference type="Proteomes" id="UP000093070"/>
    </source>
</evidence>
<name>A0A1B2H9B5_BUCDN</name>
<dbReference type="Proteomes" id="UP000093070">
    <property type="component" value="Chromosome"/>
</dbReference>
<dbReference type="EMBL" id="CP013259">
    <property type="protein sequence ID" value="ANZ22765.1"/>
    <property type="molecule type" value="Genomic_DNA"/>
</dbReference>
<proteinExistence type="predicted"/>
<dbReference type="Gene3D" id="3.40.50.10090">
    <property type="match status" value="1"/>
</dbReference>
<dbReference type="SUPFAM" id="SSF69618">
    <property type="entry name" value="HemD-like"/>
    <property type="match status" value="1"/>
</dbReference>